<dbReference type="InterPro" id="IPR016181">
    <property type="entry name" value="Acyl_CoA_acyltransferase"/>
</dbReference>
<dbReference type="RefSeq" id="WP_020976625.1">
    <property type="nucleotide sequence ID" value="NC_022198.1"/>
</dbReference>
<accession>U3GZP0</accession>
<gene>
    <name evidence="2" type="ORF">CARG_06715</name>
</gene>
<dbReference type="Gene3D" id="3.40.630.30">
    <property type="match status" value="1"/>
</dbReference>
<dbReference type="AlphaFoldDB" id="U3GZP0"/>
<keyword evidence="3" id="KW-1185">Reference proteome</keyword>
<organism evidence="2 3">
    <name type="scientific">Corynebacterium argentoratense DSM 44202</name>
    <dbReference type="NCBI Taxonomy" id="1348662"/>
    <lineage>
        <taxon>Bacteria</taxon>
        <taxon>Bacillati</taxon>
        <taxon>Actinomycetota</taxon>
        <taxon>Actinomycetes</taxon>
        <taxon>Mycobacteriales</taxon>
        <taxon>Corynebacteriaceae</taxon>
        <taxon>Corynebacterium</taxon>
    </lineage>
</organism>
<feature type="domain" description="N-acetyltransferase" evidence="1">
    <location>
        <begin position="18"/>
        <end position="197"/>
    </location>
</feature>
<proteinExistence type="predicted"/>
<dbReference type="GeneID" id="78250109"/>
<dbReference type="Pfam" id="PF13508">
    <property type="entry name" value="Acetyltransf_7"/>
    <property type="match status" value="1"/>
</dbReference>
<dbReference type="KEGG" id="caz:CARG_06715"/>
<dbReference type="PATRIC" id="fig|1348662.3.peg.1320"/>
<dbReference type="EMBL" id="CP006365">
    <property type="protein sequence ID" value="AGU15467.1"/>
    <property type="molecule type" value="Genomic_DNA"/>
</dbReference>
<evidence type="ECO:0000313" key="2">
    <source>
        <dbReference type="EMBL" id="AGU15467.1"/>
    </source>
</evidence>
<dbReference type="PROSITE" id="PS51186">
    <property type="entry name" value="GNAT"/>
    <property type="match status" value="1"/>
</dbReference>
<dbReference type="OrthoDB" id="3692150at2"/>
<dbReference type="HOGENOM" id="CLU_091690_0_0_11"/>
<sequence length="204" mass="23220">MHSPQRHLIDGTDYYWRFLHPSEFAAHCDALISIYSQAMGLPAEKSRRAFWQRCTTHPGFLSVAAFSEQHTIGVAFGYLAAPTDNWYRQVHYGLVERSEARLDTQLRFPQLSHYFELSEIHVHPKYQGHGVGRAMLVGLSQRTQAEAIMLSTPEVEGENNNAFGLYRHLGFYDVLRDFHFPGDPRAFAILRAQLPLKSAAPDSC</sequence>
<evidence type="ECO:0000259" key="1">
    <source>
        <dbReference type="PROSITE" id="PS51186"/>
    </source>
</evidence>
<dbReference type="SUPFAM" id="SSF55729">
    <property type="entry name" value="Acyl-CoA N-acyltransferases (Nat)"/>
    <property type="match status" value="1"/>
</dbReference>
<protein>
    <recommendedName>
        <fullName evidence="1">N-acetyltransferase domain-containing protein</fullName>
    </recommendedName>
</protein>
<dbReference type="CDD" id="cd04301">
    <property type="entry name" value="NAT_SF"/>
    <property type="match status" value="1"/>
</dbReference>
<dbReference type="STRING" id="1348662.CARG_06715"/>
<reference evidence="2 3" key="1">
    <citation type="journal article" date="2013" name="Genome Announc.">
        <title>Whole-Genome Sequence of the Clinical Strain Corynebacterium argentoratense DSM 44202, Isolated from a Human Throat Specimen.</title>
        <authorList>
            <person name="Bomholt C."/>
            <person name="Glaub A."/>
            <person name="Gravermann K."/>
            <person name="Albersmeier A."/>
            <person name="Brinkrolf K."/>
            <person name="Ruckert C."/>
            <person name="Tauch A."/>
        </authorList>
    </citation>
    <scope>NUCLEOTIDE SEQUENCE [LARGE SCALE GENOMIC DNA]</scope>
    <source>
        <strain evidence="2">DSM 44202</strain>
    </source>
</reference>
<dbReference type="Proteomes" id="UP000016943">
    <property type="component" value="Chromosome"/>
</dbReference>
<evidence type="ECO:0000313" key="3">
    <source>
        <dbReference type="Proteomes" id="UP000016943"/>
    </source>
</evidence>
<dbReference type="InterPro" id="IPR000182">
    <property type="entry name" value="GNAT_dom"/>
</dbReference>
<dbReference type="eggNOG" id="COG0456">
    <property type="taxonomic scope" value="Bacteria"/>
</dbReference>
<name>U3GZP0_9CORY</name>
<dbReference type="GO" id="GO:0016747">
    <property type="term" value="F:acyltransferase activity, transferring groups other than amino-acyl groups"/>
    <property type="evidence" value="ECO:0007669"/>
    <property type="project" value="InterPro"/>
</dbReference>